<evidence type="ECO:0008006" key="4">
    <source>
        <dbReference type="Google" id="ProtNLM"/>
    </source>
</evidence>
<feature type="chain" id="PRO_5042208227" description="Secreted protein" evidence="1">
    <location>
        <begin position="23"/>
        <end position="121"/>
    </location>
</feature>
<dbReference type="AlphaFoldDB" id="A0AAE1YV01"/>
<evidence type="ECO:0000313" key="2">
    <source>
        <dbReference type="EMBL" id="KAK4436597.1"/>
    </source>
</evidence>
<comment type="caution">
    <text evidence="2">The sequence shown here is derived from an EMBL/GenBank/DDBJ whole genome shotgun (WGS) entry which is preliminary data.</text>
</comment>
<organism evidence="2 3">
    <name type="scientific">Sesamum alatum</name>
    <dbReference type="NCBI Taxonomy" id="300844"/>
    <lineage>
        <taxon>Eukaryota</taxon>
        <taxon>Viridiplantae</taxon>
        <taxon>Streptophyta</taxon>
        <taxon>Embryophyta</taxon>
        <taxon>Tracheophyta</taxon>
        <taxon>Spermatophyta</taxon>
        <taxon>Magnoliopsida</taxon>
        <taxon>eudicotyledons</taxon>
        <taxon>Gunneridae</taxon>
        <taxon>Pentapetalae</taxon>
        <taxon>asterids</taxon>
        <taxon>lamiids</taxon>
        <taxon>Lamiales</taxon>
        <taxon>Pedaliaceae</taxon>
        <taxon>Sesamum</taxon>
    </lineage>
</organism>
<feature type="signal peptide" evidence="1">
    <location>
        <begin position="1"/>
        <end position="22"/>
    </location>
</feature>
<reference evidence="2" key="2">
    <citation type="journal article" date="2024" name="Plant">
        <title>Genomic evolution and insights into agronomic trait innovations of Sesamum species.</title>
        <authorList>
            <person name="Miao H."/>
            <person name="Wang L."/>
            <person name="Qu L."/>
            <person name="Liu H."/>
            <person name="Sun Y."/>
            <person name="Le M."/>
            <person name="Wang Q."/>
            <person name="Wei S."/>
            <person name="Zheng Y."/>
            <person name="Lin W."/>
            <person name="Duan Y."/>
            <person name="Cao H."/>
            <person name="Xiong S."/>
            <person name="Wang X."/>
            <person name="Wei L."/>
            <person name="Li C."/>
            <person name="Ma Q."/>
            <person name="Ju M."/>
            <person name="Zhao R."/>
            <person name="Li G."/>
            <person name="Mu C."/>
            <person name="Tian Q."/>
            <person name="Mei H."/>
            <person name="Zhang T."/>
            <person name="Gao T."/>
            <person name="Zhang H."/>
        </authorList>
    </citation>
    <scope>NUCLEOTIDE SEQUENCE</scope>
    <source>
        <strain evidence="2">3651</strain>
    </source>
</reference>
<proteinExistence type="predicted"/>
<dbReference type="Proteomes" id="UP001293254">
    <property type="component" value="Unassembled WGS sequence"/>
</dbReference>
<protein>
    <recommendedName>
        <fullName evidence="4">Secreted protein</fullName>
    </recommendedName>
</protein>
<dbReference type="EMBL" id="JACGWO010000002">
    <property type="protein sequence ID" value="KAK4436597.1"/>
    <property type="molecule type" value="Genomic_DNA"/>
</dbReference>
<keyword evidence="3" id="KW-1185">Reference proteome</keyword>
<evidence type="ECO:0000313" key="3">
    <source>
        <dbReference type="Proteomes" id="UP001293254"/>
    </source>
</evidence>
<name>A0AAE1YV01_9LAMI</name>
<reference evidence="2" key="1">
    <citation type="submission" date="2020-06" db="EMBL/GenBank/DDBJ databases">
        <authorList>
            <person name="Li T."/>
            <person name="Hu X."/>
            <person name="Zhang T."/>
            <person name="Song X."/>
            <person name="Zhang H."/>
            <person name="Dai N."/>
            <person name="Sheng W."/>
            <person name="Hou X."/>
            <person name="Wei L."/>
        </authorList>
    </citation>
    <scope>NUCLEOTIDE SEQUENCE</scope>
    <source>
        <strain evidence="2">3651</strain>
        <tissue evidence="2">Leaf</tissue>
    </source>
</reference>
<accession>A0AAE1YV01</accession>
<keyword evidence="1" id="KW-0732">Signal</keyword>
<evidence type="ECO:0000256" key="1">
    <source>
        <dbReference type="SAM" id="SignalP"/>
    </source>
</evidence>
<sequence>MKLVVLLAPAFFLGATVQTKRSWSCGFWLWSGKCPKAIKRRRINLRTGTGSTSDDHVAYTSHVSNTEPLEPSTILRQELQEVSGRTEEFPASQLLYRVPLRCRRVSRVASIIKTRHVSLGL</sequence>
<gene>
    <name evidence="2" type="ORF">Salat_0823400</name>
</gene>